<dbReference type="AlphaFoldDB" id="A0A432LNW6"/>
<dbReference type="OrthoDB" id="976756at2"/>
<protein>
    <submittedName>
        <fullName evidence="1">RHS repeat-associated core domain-containing protein</fullName>
    </submittedName>
</protein>
<accession>A0A432LNW6</accession>
<organism evidence="1 2">
    <name type="scientific">Prevotella koreensis</name>
    <dbReference type="NCBI Taxonomy" id="2490854"/>
    <lineage>
        <taxon>Bacteria</taxon>
        <taxon>Pseudomonadati</taxon>
        <taxon>Bacteroidota</taxon>
        <taxon>Bacteroidia</taxon>
        <taxon>Bacteroidales</taxon>
        <taxon>Prevotellaceae</taxon>
        <taxon>Prevotella</taxon>
    </lineage>
</organism>
<comment type="caution">
    <text evidence="1">The sequence shown here is derived from an EMBL/GenBank/DDBJ whole genome shotgun (WGS) entry which is preliminary data.</text>
</comment>
<gene>
    <name evidence="1" type="ORF">EHV08_06675</name>
</gene>
<dbReference type="PANTHER" id="PTHR32305:SF15">
    <property type="entry name" value="PROTEIN RHSA-RELATED"/>
    <property type="match status" value="1"/>
</dbReference>
<dbReference type="InterPro" id="IPR022385">
    <property type="entry name" value="Rhs_assc_core"/>
</dbReference>
<sequence length="559" mass="63490">MSAGYDYHVTYYDRFSRPVQTHSTNHLGGYDSDYFLYDFTGAVLKHRHLHSSKFHKKIQEDYNYSYDHAGRLLTVTHSVDGNAPVTLKNNSYDELGRLSADAVNGNGNLRTTYTYNVRSWQKEVESGLHSYHLYYNESSTPRYNGDISSMDWFKGNVGKYDFHYDGVGRLEKAEYKTYDGSENSRFNTSYEYDRMGNIISLTRKGLLDDGEYGLVDNLVLEYDGNRLVCATDISGEGPLYKGAFHFRDGSDEAFEYSYDRNGNMTKDLNKEICKIEYNVLNLPQKVTMSNNRFVKYKYSATGNKLQAIYSVSGLKLIQPMSKVMSDRSGNDDTLSSSDINLGASLYDSFADPSTSGSSQNIYGLPVLDYCGNIVYSDKEPVKILFDGGYVSIKKGVPTYHFFLRDHLGNVLVVADANGKLEERNDYYPFGGLMGKGLNGDFQSYKYNGKELERQIGLDIYDYGARRYDAATCRFTTMDPLAEKYYSTSPYAYCVNNPMRFVDPDGSHIEVVLNGDGTYKITGGTLNYDRNIYVMKYGKRTGEVLGQTFTEYSFLMKKTK</sequence>
<dbReference type="PANTHER" id="PTHR32305">
    <property type="match status" value="1"/>
</dbReference>
<name>A0A432LNW6_9BACT</name>
<evidence type="ECO:0000313" key="1">
    <source>
        <dbReference type="EMBL" id="RUL60359.1"/>
    </source>
</evidence>
<dbReference type="EMBL" id="RYYU01000001">
    <property type="protein sequence ID" value="RUL60359.1"/>
    <property type="molecule type" value="Genomic_DNA"/>
</dbReference>
<evidence type="ECO:0000313" key="2">
    <source>
        <dbReference type="Proteomes" id="UP000278983"/>
    </source>
</evidence>
<dbReference type="InterPro" id="IPR050708">
    <property type="entry name" value="T6SS_VgrG/RHS"/>
</dbReference>
<dbReference type="Gene3D" id="2.180.10.10">
    <property type="entry name" value="RHS repeat-associated core"/>
    <property type="match status" value="1"/>
</dbReference>
<dbReference type="NCBIfam" id="TIGR03696">
    <property type="entry name" value="Rhs_assc_core"/>
    <property type="match status" value="1"/>
</dbReference>
<dbReference type="Proteomes" id="UP000278983">
    <property type="component" value="Unassembled WGS sequence"/>
</dbReference>
<reference evidence="1 2" key="1">
    <citation type="submission" date="2018-12" db="EMBL/GenBank/DDBJ databases">
        <title>Genome sequencing of Prevotella sp. KCOM 3155 (= JS262).</title>
        <authorList>
            <person name="Kook J.-K."/>
            <person name="Park S.-N."/>
            <person name="Lim Y.K."/>
        </authorList>
    </citation>
    <scope>NUCLEOTIDE SEQUENCE [LARGE SCALE GENOMIC DNA]</scope>
    <source>
        <strain evidence="1 2">KCOM 3155</strain>
    </source>
</reference>
<proteinExistence type="predicted"/>
<keyword evidence="2" id="KW-1185">Reference proteome</keyword>